<dbReference type="EMBL" id="KZ678421">
    <property type="protein sequence ID" value="PSR90352.1"/>
    <property type="molecule type" value="Genomic_DNA"/>
</dbReference>
<evidence type="ECO:0000256" key="10">
    <source>
        <dbReference type="ARBA" id="ARBA00077212"/>
    </source>
</evidence>
<evidence type="ECO:0000256" key="5">
    <source>
        <dbReference type="ARBA" id="ARBA00022525"/>
    </source>
</evidence>
<dbReference type="PANTHER" id="PTHR31451:SF10">
    <property type="entry name" value="MANNAN ENDO-1,4-BETA-MANNOSIDASE B"/>
    <property type="match status" value="1"/>
</dbReference>
<dbReference type="InParanoid" id="A0A2T3AB72"/>
<sequence length="427" mass="46586">MRISASCLWSILALAAGALPSATSSVSGLHISNKQPPPAYAIGQTGGSMAKVAGRLFNIDGRVEYFAGSNAWWLAHLSSNSDVNVALQEVAKVHSPTRSLKHCCSSCSPCQQTQYKILRVWGFGDVNALPAATATDPNKVYFQLLNSTGSYINFGADGLQRLDYVVHAAEQHGVKLVLNFVNNWSDYGGIAAYTAAFGANATQWFTDATSQAVYRNYIDVLVNRYKRSAAVFAWELANEPRCTGCDPSVVTAWAEQTSRYIKSLDANHLVTLGDEGWFATPDAAYISGDDGTSAYDGSSGVDFMANLRISSLDYGTFHLYPDSWGYNYSWGNEWILQHDAVGRKMGKPVVLEEYGAPFPANHTPYYKPWQDTVLRSGVAADQVWQFGTYDLTVPAADLGDVNSIYYNSSEYKVLGFQHAAAMLAKKV</sequence>
<protein>
    <recommendedName>
        <fullName evidence="9">Mannan endo-1,4-beta-mannosidase A</fullName>
        <ecNumber evidence="4">3.2.1.78</ecNumber>
    </recommendedName>
    <alternativeName>
        <fullName evidence="10">Endo-beta-1,4-mannanase A</fullName>
    </alternativeName>
</protein>
<evidence type="ECO:0000256" key="7">
    <source>
        <dbReference type="ARBA" id="ARBA00022801"/>
    </source>
</evidence>
<feature type="chain" id="PRO_5015399772" description="Mannan endo-1,4-beta-mannosidase A" evidence="11">
    <location>
        <begin position="29"/>
        <end position="427"/>
    </location>
</feature>
<evidence type="ECO:0000256" key="3">
    <source>
        <dbReference type="ARBA" id="ARBA00005641"/>
    </source>
</evidence>
<evidence type="ECO:0000256" key="6">
    <source>
        <dbReference type="ARBA" id="ARBA00022729"/>
    </source>
</evidence>
<feature type="domain" description="Glycoside hydrolase family 5" evidence="12">
    <location>
        <begin position="115"/>
        <end position="357"/>
    </location>
</feature>
<keyword evidence="14" id="KW-1185">Reference proteome</keyword>
<evidence type="ECO:0000256" key="8">
    <source>
        <dbReference type="ARBA" id="ARBA00023295"/>
    </source>
</evidence>
<dbReference type="OrthoDB" id="406631at2759"/>
<keyword evidence="7 13" id="KW-0378">Hydrolase</keyword>
<dbReference type="InterPro" id="IPR017853">
    <property type="entry name" value="GH"/>
</dbReference>
<evidence type="ECO:0000256" key="9">
    <source>
        <dbReference type="ARBA" id="ARBA00068505"/>
    </source>
</evidence>
<evidence type="ECO:0000256" key="2">
    <source>
        <dbReference type="ARBA" id="ARBA00004613"/>
    </source>
</evidence>
<dbReference type="GO" id="GO:0046355">
    <property type="term" value="P:mannan catabolic process"/>
    <property type="evidence" value="ECO:0007669"/>
    <property type="project" value="UniProtKB-ARBA"/>
</dbReference>
<dbReference type="EC" id="3.2.1.78" evidence="4"/>
<dbReference type="Gene3D" id="3.20.20.80">
    <property type="entry name" value="Glycosidases"/>
    <property type="match status" value="1"/>
</dbReference>
<organism evidence="13 14">
    <name type="scientific">Coniella lustricola</name>
    <dbReference type="NCBI Taxonomy" id="2025994"/>
    <lineage>
        <taxon>Eukaryota</taxon>
        <taxon>Fungi</taxon>
        <taxon>Dikarya</taxon>
        <taxon>Ascomycota</taxon>
        <taxon>Pezizomycotina</taxon>
        <taxon>Sordariomycetes</taxon>
        <taxon>Sordariomycetidae</taxon>
        <taxon>Diaporthales</taxon>
        <taxon>Schizoparmaceae</taxon>
        <taxon>Coniella</taxon>
    </lineage>
</organism>
<evidence type="ECO:0000256" key="4">
    <source>
        <dbReference type="ARBA" id="ARBA00012706"/>
    </source>
</evidence>
<dbReference type="STRING" id="2025994.A0A2T3AB72"/>
<dbReference type="InterPro" id="IPR045053">
    <property type="entry name" value="MAN-like"/>
</dbReference>
<evidence type="ECO:0000256" key="1">
    <source>
        <dbReference type="ARBA" id="ARBA00001678"/>
    </source>
</evidence>
<dbReference type="InterPro" id="IPR001547">
    <property type="entry name" value="Glyco_hydro_5"/>
</dbReference>
<evidence type="ECO:0000256" key="11">
    <source>
        <dbReference type="SAM" id="SignalP"/>
    </source>
</evidence>
<evidence type="ECO:0000313" key="14">
    <source>
        <dbReference type="Proteomes" id="UP000241462"/>
    </source>
</evidence>
<proteinExistence type="inferred from homology"/>
<gene>
    <name evidence="13" type="ORF">BD289DRAFT_223137</name>
</gene>
<reference evidence="13 14" key="1">
    <citation type="journal article" date="2018" name="Mycol. Prog.">
        <title>Coniella lustricola, a new species from submerged detritus.</title>
        <authorList>
            <person name="Raudabaugh D.B."/>
            <person name="Iturriaga T."/>
            <person name="Carver A."/>
            <person name="Mondo S."/>
            <person name="Pangilinan J."/>
            <person name="Lipzen A."/>
            <person name="He G."/>
            <person name="Amirebrahimi M."/>
            <person name="Grigoriev I.V."/>
            <person name="Miller A.N."/>
        </authorList>
    </citation>
    <scope>NUCLEOTIDE SEQUENCE [LARGE SCALE GENOMIC DNA]</scope>
    <source>
        <strain evidence="13 14">B22-T-1</strain>
    </source>
</reference>
<evidence type="ECO:0000259" key="12">
    <source>
        <dbReference type="Pfam" id="PF26410"/>
    </source>
</evidence>
<evidence type="ECO:0000313" key="13">
    <source>
        <dbReference type="EMBL" id="PSR90352.1"/>
    </source>
</evidence>
<dbReference type="Proteomes" id="UP000241462">
    <property type="component" value="Unassembled WGS sequence"/>
</dbReference>
<feature type="signal peptide" evidence="11">
    <location>
        <begin position="1"/>
        <end position="28"/>
    </location>
</feature>
<dbReference type="GO" id="GO:0016985">
    <property type="term" value="F:mannan endo-1,4-beta-mannosidase activity"/>
    <property type="evidence" value="ECO:0007669"/>
    <property type="project" value="UniProtKB-EC"/>
</dbReference>
<keyword evidence="8" id="KW-0326">Glycosidase</keyword>
<dbReference type="SUPFAM" id="SSF51445">
    <property type="entry name" value="(Trans)glycosidases"/>
    <property type="match status" value="1"/>
</dbReference>
<dbReference type="PANTHER" id="PTHR31451">
    <property type="match status" value="1"/>
</dbReference>
<dbReference type="FunFam" id="3.20.20.80:FF:000076">
    <property type="entry name" value="Mannan endo-1,4-beta-mannosidase A"/>
    <property type="match status" value="1"/>
</dbReference>
<keyword evidence="6 11" id="KW-0732">Signal</keyword>
<dbReference type="GO" id="GO:0005576">
    <property type="term" value="C:extracellular region"/>
    <property type="evidence" value="ECO:0007669"/>
    <property type="project" value="UniProtKB-SubCell"/>
</dbReference>
<name>A0A2T3AB72_9PEZI</name>
<dbReference type="Pfam" id="PF26410">
    <property type="entry name" value="GH5_mannosidase"/>
    <property type="match status" value="1"/>
</dbReference>
<comment type="subcellular location">
    <subcellularLocation>
        <location evidence="2">Secreted</location>
    </subcellularLocation>
</comment>
<accession>A0A2T3AB72</accession>
<comment type="catalytic activity">
    <reaction evidence="1">
        <text>Random hydrolysis of (1-&gt;4)-beta-D-mannosidic linkages in mannans, galactomannans and glucomannans.</text>
        <dbReference type="EC" id="3.2.1.78"/>
    </reaction>
</comment>
<dbReference type="AlphaFoldDB" id="A0A2T3AB72"/>
<keyword evidence="5" id="KW-0964">Secreted</keyword>
<comment type="similarity">
    <text evidence="3">Belongs to the glycosyl hydrolase 5 (cellulase A) family.</text>
</comment>